<protein>
    <submittedName>
        <fullName evidence="2">Uncharacterized protein</fullName>
    </submittedName>
</protein>
<comment type="caution">
    <text evidence="2">The sequence shown here is derived from an EMBL/GenBank/DDBJ whole genome shotgun (WGS) entry which is preliminary data.</text>
</comment>
<accession>A0AAE1CTD4</accession>
<name>A0AAE1CTD4_9GAST</name>
<dbReference type="EMBL" id="JAWDGP010006859">
    <property type="protein sequence ID" value="KAK3734190.1"/>
    <property type="molecule type" value="Genomic_DNA"/>
</dbReference>
<keyword evidence="3" id="KW-1185">Reference proteome</keyword>
<gene>
    <name evidence="2" type="ORF">RRG08_037553</name>
</gene>
<reference evidence="2" key="1">
    <citation type="journal article" date="2023" name="G3 (Bethesda)">
        <title>A reference genome for the long-term kleptoplast-retaining sea slug Elysia crispata morphotype clarki.</title>
        <authorList>
            <person name="Eastman K.E."/>
            <person name="Pendleton A.L."/>
            <person name="Shaikh M.A."/>
            <person name="Suttiyut T."/>
            <person name="Ogas R."/>
            <person name="Tomko P."/>
            <person name="Gavelis G."/>
            <person name="Widhalm J.R."/>
            <person name="Wisecaver J.H."/>
        </authorList>
    </citation>
    <scope>NUCLEOTIDE SEQUENCE</scope>
    <source>
        <strain evidence="2">ECLA1</strain>
    </source>
</reference>
<evidence type="ECO:0000313" key="3">
    <source>
        <dbReference type="Proteomes" id="UP001283361"/>
    </source>
</evidence>
<feature type="region of interest" description="Disordered" evidence="1">
    <location>
        <begin position="1"/>
        <end position="66"/>
    </location>
</feature>
<dbReference type="AlphaFoldDB" id="A0AAE1CTD4"/>
<organism evidence="2 3">
    <name type="scientific">Elysia crispata</name>
    <name type="common">lettuce slug</name>
    <dbReference type="NCBI Taxonomy" id="231223"/>
    <lineage>
        <taxon>Eukaryota</taxon>
        <taxon>Metazoa</taxon>
        <taxon>Spiralia</taxon>
        <taxon>Lophotrochozoa</taxon>
        <taxon>Mollusca</taxon>
        <taxon>Gastropoda</taxon>
        <taxon>Heterobranchia</taxon>
        <taxon>Euthyneura</taxon>
        <taxon>Panpulmonata</taxon>
        <taxon>Sacoglossa</taxon>
        <taxon>Placobranchoidea</taxon>
        <taxon>Plakobranchidae</taxon>
        <taxon>Elysia</taxon>
    </lineage>
</organism>
<dbReference type="Proteomes" id="UP001283361">
    <property type="component" value="Unassembled WGS sequence"/>
</dbReference>
<evidence type="ECO:0000256" key="1">
    <source>
        <dbReference type="SAM" id="MobiDB-lite"/>
    </source>
</evidence>
<evidence type="ECO:0000313" key="2">
    <source>
        <dbReference type="EMBL" id="KAK3734190.1"/>
    </source>
</evidence>
<proteinExistence type="predicted"/>
<feature type="compositionally biased region" description="Basic and acidic residues" evidence="1">
    <location>
        <begin position="1"/>
        <end position="51"/>
    </location>
</feature>
<sequence>MVLKKRLDGSGKRLESSEKRLDGSEKRPDGSEKRPDGSEKRPNGSEKRPNGSEKCPNGLDDPGVGRSYSSVVIVLTGNFADVKLSPDPWRLAMITNTMELMNKSCRHDKVGAATVIRRLHRSLDEHFKQILTST</sequence>